<dbReference type="GO" id="GO:0061603">
    <property type="term" value="F:molybdenum cofactor guanylyltransferase activity"/>
    <property type="evidence" value="ECO:0007669"/>
    <property type="project" value="UniProtKB-EC"/>
</dbReference>
<keyword evidence="1 8" id="KW-0963">Cytoplasm</keyword>
<dbReference type="Proteomes" id="UP000185696">
    <property type="component" value="Unassembled WGS sequence"/>
</dbReference>
<keyword evidence="5 8" id="KW-0460">Magnesium</keyword>
<name>A0A7Z1AUI6_9PSEU</name>
<dbReference type="PANTHER" id="PTHR19136:SF81">
    <property type="entry name" value="MOLYBDENUM COFACTOR GUANYLYLTRANSFERASE"/>
    <property type="match status" value="1"/>
</dbReference>
<dbReference type="InterPro" id="IPR013482">
    <property type="entry name" value="Molybde_CF_guanTrfase"/>
</dbReference>
<dbReference type="InterPro" id="IPR025877">
    <property type="entry name" value="MobA-like_NTP_Trfase"/>
</dbReference>
<dbReference type="SUPFAM" id="SSF53448">
    <property type="entry name" value="Nucleotide-diphospho-sugar transferases"/>
    <property type="match status" value="1"/>
</dbReference>
<feature type="domain" description="MobA-like NTP transferase" evidence="9">
    <location>
        <begin position="12"/>
        <end position="162"/>
    </location>
</feature>
<comment type="domain">
    <text evidence="8">The N-terminal domain determines nucleotide recognition and specific binding, while the C-terminal domain determines the specific binding to the target protein.</text>
</comment>
<dbReference type="EMBL" id="MSIF01000027">
    <property type="protein sequence ID" value="OLF05625.1"/>
    <property type="molecule type" value="Genomic_DNA"/>
</dbReference>
<reference evidence="10 11" key="1">
    <citation type="submission" date="2016-12" db="EMBL/GenBank/DDBJ databases">
        <title>The draft genome sequence of Actinophytocola xinjiangensis.</title>
        <authorList>
            <person name="Wang W."/>
            <person name="Yuan L."/>
        </authorList>
    </citation>
    <scope>NUCLEOTIDE SEQUENCE [LARGE SCALE GENOMIC DNA]</scope>
    <source>
        <strain evidence="10 11">CGMCC 4.4663</strain>
    </source>
</reference>
<keyword evidence="10" id="KW-0548">Nucleotidyltransferase</keyword>
<comment type="function">
    <text evidence="8">Transfers a GMP moiety from GTP to Mo-molybdopterin (Mo-MPT) cofactor (Moco or molybdenum cofactor) to form Mo-molybdopterin guanine dinucleotide (Mo-MGD) cofactor.</text>
</comment>
<dbReference type="AlphaFoldDB" id="A0A7Z1AUI6"/>
<comment type="catalytic activity">
    <reaction evidence="8">
        <text>Mo-molybdopterin + GTP + H(+) = Mo-molybdopterin guanine dinucleotide + diphosphate</text>
        <dbReference type="Rhea" id="RHEA:34243"/>
        <dbReference type="ChEBI" id="CHEBI:15378"/>
        <dbReference type="ChEBI" id="CHEBI:33019"/>
        <dbReference type="ChEBI" id="CHEBI:37565"/>
        <dbReference type="ChEBI" id="CHEBI:71302"/>
        <dbReference type="ChEBI" id="CHEBI:71310"/>
        <dbReference type="EC" id="2.7.7.77"/>
    </reaction>
</comment>
<feature type="binding site" evidence="8">
    <location>
        <position position="106"/>
    </location>
    <ligand>
        <name>Mg(2+)</name>
        <dbReference type="ChEBI" id="CHEBI:18420"/>
    </ligand>
</feature>
<comment type="subcellular location">
    <subcellularLocation>
        <location evidence="8">Cytoplasm</location>
    </subcellularLocation>
</comment>
<dbReference type="CDD" id="cd02503">
    <property type="entry name" value="MobA"/>
    <property type="match status" value="1"/>
</dbReference>
<evidence type="ECO:0000256" key="3">
    <source>
        <dbReference type="ARBA" id="ARBA00022723"/>
    </source>
</evidence>
<dbReference type="GO" id="GO:0046872">
    <property type="term" value="F:metal ion binding"/>
    <property type="evidence" value="ECO:0007669"/>
    <property type="project" value="UniProtKB-KW"/>
</dbReference>
<protein>
    <recommendedName>
        <fullName evidence="8">Probable molybdenum cofactor guanylyltransferase</fullName>
        <shortName evidence="8">MoCo guanylyltransferase</shortName>
        <ecNumber evidence="8">2.7.7.77</ecNumber>
    </recommendedName>
    <alternativeName>
        <fullName evidence="8">GTP:molybdopterin guanylyltransferase</fullName>
    </alternativeName>
    <alternativeName>
        <fullName evidence="8">Mo-MPT guanylyltransferase</fullName>
    </alternativeName>
    <alternativeName>
        <fullName evidence="8">Molybdopterin guanylyltransferase</fullName>
    </alternativeName>
    <alternativeName>
        <fullName evidence="8">Molybdopterin-guanine dinucleotide synthase</fullName>
        <shortName evidence="8">MGD synthase</shortName>
    </alternativeName>
</protein>
<dbReference type="GO" id="GO:0005525">
    <property type="term" value="F:GTP binding"/>
    <property type="evidence" value="ECO:0007669"/>
    <property type="project" value="UniProtKB-UniRule"/>
</dbReference>
<keyword evidence="7 8" id="KW-0501">Molybdenum cofactor biosynthesis</keyword>
<feature type="binding site" evidence="8">
    <location>
        <position position="27"/>
    </location>
    <ligand>
        <name>GTP</name>
        <dbReference type="ChEBI" id="CHEBI:37565"/>
    </ligand>
</feature>
<evidence type="ECO:0000256" key="5">
    <source>
        <dbReference type="ARBA" id="ARBA00022842"/>
    </source>
</evidence>
<evidence type="ECO:0000256" key="7">
    <source>
        <dbReference type="ARBA" id="ARBA00023150"/>
    </source>
</evidence>
<keyword evidence="11" id="KW-1185">Reference proteome</keyword>
<evidence type="ECO:0000313" key="11">
    <source>
        <dbReference type="Proteomes" id="UP000185696"/>
    </source>
</evidence>
<dbReference type="OrthoDB" id="4735656at2"/>
<evidence type="ECO:0000256" key="8">
    <source>
        <dbReference type="HAMAP-Rule" id="MF_00316"/>
    </source>
</evidence>
<evidence type="ECO:0000256" key="6">
    <source>
        <dbReference type="ARBA" id="ARBA00023134"/>
    </source>
</evidence>
<gene>
    <name evidence="8" type="primary">mobA</name>
    <name evidence="10" type="ORF">BLA60_35730</name>
</gene>
<comment type="cofactor">
    <cofactor evidence="8">
        <name>Mg(2+)</name>
        <dbReference type="ChEBI" id="CHEBI:18420"/>
    </cofactor>
</comment>
<evidence type="ECO:0000313" key="10">
    <source>
        <dbReference type="EMBL" id="OLF05625.1"/>
    </source>
</evidence>
<dbReference type="HAMAP" id="MF_00316">
    <property type="entry name" value="MobA"/>
    <property type="match status" value="1"/>
</dbReference>
<feature type="binding site" evidence="8">
    <location>
        <position position="106"/>
    </location>
    <ligand>
        <name>GTP</name>
        <dbReference type="ChEBI" id="CHEBI:37565"/>
    </ligand>
</feature>
<keyword evidence="4 8" id="KW-0547">Nucleotide-binding</keyword>
<comment type="similarity">
    <text evidence="8">Belongs to the MobA family.</text>
</comment>
<organism evidence="10 11">
    <name type="scientific">Actinophytocola xinjiangensis</name>
    <dbReference type="NCBI Taxonomy" id="485602"/>
    <lineage>
        <taxon>Bacteria</taxon>
        <taxon>Bacillati</taxon>
        <taxon>Actinomycetota</taxon>
        <taxon>Actinomycetes</taxon>
        <taxon>Pseudonocardiales</taxon>
        <taxon>Pseudonocardiaceae</taxon>
    </lineage>
</organism>
<dbReference type="PANTHER" id="PTHR19136">
    <property type="entry name" value="MOLYBDENUM COFACTOR GUANYLYLTRANSFERASE"/>
    <property type="match status" value="1"/>
</dbReference>
<keyword evidence="3 8" id="KW-0479">Metal-binding</keyword>
<dbReference type="GO" id="GO:0005737">
    <property type="term" value="C:cytoplasm"/>
    <property type="evidence" value="ECO:0007669"/>
    <property type="project" value="UniProtKB-SubCell"/>
</dbReference>
<evidence type="ECO:0000259" key="9">
    <source>
        <dbReference type="Pfam" id="PF12804"/>
    </source>
</evidence>
<proteinExistence type="inferred from homology"/>
<keyword evidence="2 8" id="KW-0808">Transferase</keyword>
<feature type="binding site" evidence="8">
    <location>
        <position position="75"/>
    </location>
    <ligand>
        <name>GTP</name>
        <dbReference type="ChEBI" id="CHEBI:37565"/>
    </ligand>
</feature>
<comment type="caution">
    <text evidence="8">Lacks conserved residue(s) required for the propagation of feature annotation.</text>
</comment>
<dbReference type="Gene3D" id="3.90.550.10">
    <property type="entry name" value="Spore Coat Polysaccharide Biosynthesis Protein SpsA, Chain A"/>
    <property type="match status" value="1"/>
</dbReference>
<sequence>MATIETVRTAAGVVLAGGRSSRMGEAKAGLDWHGSTLLYRASAVLARTVDGPVVVVAAPGQDLPDLPAGVAVVEDPVEGLGPMQGLAAGLASVADRAGAAFVCSTDLPFLHPAYVRRVLRALTEGVDVVLPLAKGFRQPLAAAYRTGLADLVGTLIGEGNLRPGMIFEHCAVTRLTDEDLLADTDLARHDPDLDSVLNVNTPADYAAARDRPPPLVAVECFGALAKGGTHRPREVRAATIGAAATAAGLTLDRHVVAAVNGDQVTRDGRLPLVAGDTVAFLSADAGG</sequence>
<dbReference type="InterPro" id="IPR029044">
    <property type="entry name" value="Nucleotide-diphossugar_trans"/>
</dbReference>
<feature type="binding site" evidence="8">
    <location>
        <begin position="15"/>
        <end position="17"/>
    </location>
    <ligand>
        <name>GTP</name>
        <dbReference type="ChEBI" id="CHEBI:37565"/>
    </ligand>
</feature>
<dbReference type="GO" id="GO:0006777">
    <property type="term" value="P:Mo-molybdopterin cofactor biosynthetic process"/>
    <property type="evidence" value="ECO:0007669"/>
    <property type="project" value="UniProtKB-KW"/>
</dbReference>
<keyword evidence="6 8" id="KW-0342">GTP-binding</keyword>
<evidence type="ECO:0000256" key="4">
    <source>
        <dbReference type="ARBA" id="ARBA00022741"/>
    </source>
</evidence>
<evidence type="ECO:0000256" key="1">
    <source>
        <dbReference type="ARBA" id="ARBA00022490"/>
    </source>
</evidence>
<accession>A0A7Z1AUI6</accession>
<dbReference type="Pfam" id="PF12804">
    <property type="entry name" value="NTP_transf_3"/>
    <property type="match status" value="1"/>
</dbReference>
<comment type="caution">
    <text evidence="10">The sequence shown here is derived from an EMBL/GenBank/DDBJ whole genome shotgun (WGS) entry which is preliminary data.</text>
</comment>
<dbReference type="EC" id="2.7.7.77" evidence="8"/>
<evidence type="ECO:0000256" key="2">
    <source>
        <dbReference type="ARBA" id="ARBA00022679"/>
    </source>
</evidence>